<comment type="function">
    <text evidence="6">May act as an adapter that regulates LRP2 function.</text>
</comment>
<sequence>MFWLYLRSSEIGQTGQKFNKQAGITTLKEARAEEEESDKRSSRKKEKKRLRDIININLMMEISKSSLSSVPTIHQEHKKHLHVEMNLPIDVVILVQPEQKLGVIVELLMREICNQLSDMEKSILKHMKETCIPIPQPFHFLLPEPIGMISVIYPAGVPDDQLTMIRKLYLVNGVYSYHHYMQDRMDDNGWGCAYRSLQTVCSWFKYQGYTDKSIPTHKEIQQERIVGKAMNSAPASDWQSDKSAQLFHTVNEVYGLSIDPQSKKRDELIEEVEDLLKKYIQEGDRQAIFLLGQLYYEEVNVTNFIFAKCLSRYEEAFLEFAKVKDTDLQALYQLSVMYYDGLGIKADCKKAVEYMSRISTTASLKTEHLKYAALYNLGRAYFEGFGVKQSDEEAERLWLLAADDGNPKASIKAQTALGLFYCRPDTLDLKKAFFWHSEACGNGSLESQGALGVMYLYGYGIPQDTQAAFECLKEASERGNVYAQGHLITHYYNKKLYSRAAELAKRMSKYENIPEIARATDCRIDYIRKGLAIALFYYARCLQLGLGATQNSKEAQYYYSKPDWGEFYNMDEVIKLIETSRMASQSRTLADTMGITSHRICIFLTSRSLFRVPGPMVMQLAQE</sequence>
<keyword evidence="3" id="KW-0677">Repeat</keyword>
<dbReference type="PANTHER" id="PTHR44554">
    <property type="entry name" value="LRP2-BINDING PROTEIN"/>
    <property type="match status" value="1"/>
</dbReference>
<evidence type="ECO:0000256" key="5">
    <source>
        <dbReference type="ARBA" id="ARBA00022803"/>
    </source>
</evidence>
<name>A0A8X7XDP6_POLSE</name>
<dbReference type="Gene3D" id="1.25.40.10">
    <property type="entry name" value="Tetratricopeptide repeat domain"/>
    <property type="match status" value="1"/>
</dbReference>
<dbReference type="Pfam" id="PF08238">
    <property type="entry name" value="Sel1"/>
    <property type="match status" value="5"/>
</dbReference>
<evidence type="ECO:0000256" key="3">
    <source>
        <dbReference type="ARBA" id="ARBA00022737"/>
    </source>
</evidence>
<comment type="subcellular location">
    <subcellularLocation>
        <location evidence="1">Cytoplasm</location>
    </subcellularLocation>
</comment>
<dbReference type="PANTHER" id="PTHR44554:SF1">
    <property type="entry name" value="LRP2-BINDING PROTEIN"/>
    <property type="match status" value="1"/>
</dbReference>
<dbReference type="EMBL" id="JAATIS010001721">
    <property type="protein sequence ID" value="KAG2466296.1"/>
    <property type="molecule type" value="Genomic_DNA"/>
</dbReference>
<dbReference type="InterPro" id="IPR052323">
    <property type="entry name" value="LRP2-binding"/>
</dbReference>
<evidence type="ECO:0000256" key="9">
    <source>
        <dbReference type="SAM" id="MobiDB-lite"/>
    </source>
</evidence>
<reference evidence="12 13" key="1">
    <citation type="journal article" date="2021" name="Cell">
        <title>Tracing the genetic footprints of vertebrate landing in non-teleost ray-finned fishes.</title>
        <authorList>
            <person name="Bi X."/>
            <person name="Wang K."/>
            <person name="Yang L."/>
            <person name="Pan H."/>
            <person name="Jiang H."/>
            <person name="Wei Q."/>
            <person name="Fang M."/>
            <person name="Yu H."/>
            <person name="Zhu C."/>
            <person name="Cai Y."/>
            <person name="He Y."/>
            <person name="Gan X."/>
            <person name="Zeng H."/>
            <person name="Yu D."/>
            <person name="Zhu Y."/>
            <person name="Jiang H."/>
            <person name="Qiu Q."/>
            <person name="Yang H."/>
            <person name="Zhang Y.E."/>
            <person name="Wang W."/>
            <person name="Zhu M."/>
            <person name="He S."/>
            <person name="Zhang G."/>
        </authorList>
    </citation>
    <scope>NUCLEOTIDE SEQUENCE [LARGE SCALE GENOMIC DNA]</scope>
    <source>
        <strain evidence="12">Bchr_013</strain>
    </source>
</reference>
<dbReference type="InterPro" id="IPR011990">
    <property type="entry name" value="TPR-like_helical_dom_sf"/>
</dbReference>
<evidence type="ECO:0000256" key="6">
    <source>
        <dbReference type="ARBA" id="ARBA00037614"/>
    </source>
</evidence>
<dbReference type="InterPro" id="IPR012462">
    <property type="entry name" value="UFSP1/2_DUB_cat"/>
</dbReference>
<comment type="caution">
    <text evidence="12">The sequence shown here is derived from an EMBL/GenBank/DDBJ whole genome shotgun (WGS) entry which is preliminary data.</text>
</comment>
<organism evidence="12 13">
    <name type="scientific">Polypterus senegalus</name>
    <name type="common">Senegal bichir</name>
    <dbReference type="NCBI Taxonomy" id="55291"/>
    <lineage>
        <taxon>Eukaryota</taxon>
        <taxon>Metazoa</taxon>
        <taxon>Chordata</taxon>
        <taxon>Craniata</taxon>
        <taxon>Vertebrata</taxon>
        <taxon>Euteleostomi</taxon>
        <taxon>Actinopterygii</taxon>
        <taxon>Polypteriformes</taxon>
        <taxon>Polypteridae</taxon>
        <taxon>Polypterus</taxon>
    </lineage>
</organism>
<keyword evidence="5" id="KW-0802">TPR repeat</keyword>
<keyword evidence="4" id="KW-0378">Hydrolase</keyword>
<keyword evidence="2" id="KW-0963">Cytoplasm</keyword>
<evidence type="ECO:0000259" key="10">
    <source>
        <dbReference type="Pfam" id="PF07910"/>
    </source>
</evidence>
<evidence type="ECO:0000256" key="2">
    <source>
        <dbReference type="ARBA" id="ARBA00022490"/>
    </source>
</evidence>
<evidence type="ECO:0000256" key="8">
    <source>
        <dbReference type="ARBA" id="ARBA00040469"/>
    </source>
</evidence>
<dbReference type="GO" id="GO:0005737">
    <property type="term" value="C:cytoplasm"/>
    <property type="evidence" value="ECO:0007669"/>
    <property type="project" value="UniProtKB-SubCell"/>
</dbReference>
<proteinExistence type="predicted"/>
<keyword evidence="13" id="KW-1185">Reference proteome</keyword>
<feature type="domain" description="UFSP2 second" evidence="11">
    <location>
        <begin position="32"/>
        <end position="167"/>
    </location>
</feature>
<feature type="non-terminal residue" evidence="12">
    <location>
        <position position="623"/>
    </location>
</feature>
<gene>
    <name evidence="12" type="primary">Lrp2bp</name>
    <name evidence="12" type="ORF">GTO96_0016536</name>
</gene>
<dbReference type="Proteomes" id="UP000886611">
    <property type="component" value="Unassembled WGS sequence"/>
</dbReference>
<dbReference type="Gene3D" id="3.90.70.130">
    <property type="match status" value="1"/>
</dbReference>
<evidence type="ECO:0000256" key="4">
    <source>
        <dbReference type="ARBA" id="ARBA00022801"/>
    </source>
</evidence>
<feature type="non-terminal residue" evidence="12">
    <location>
        <position position="1"/>
    </location>
</feature>
<dbReference type="AlphaFoldDB" id="A0A8X7XDP6"/>
<dbReference type="Pfam" id="PF20908">
    <property type="entry name" value="UfSP2_N"/>
    <property type="match status" value="1"/>
</dbReference>
<evidence type="ECO:0000256" key="7">
    <source>
        <dbReference type="ARBA" id="ARBA00039954"/>
    </source>
</evidence>
<dbReference type="InterPro" id="IPR006597">
    <property type="entry name" value="Sel1-like"/>
</dbReference>
<dbReference type="Pfam" id="PF07910">
    <property type="entry name" value="Peptidase_C78"/>
    <property type="match status" value="1"/>
</dbReference>
<dbReference type="InterPro" id="IPR049387">
    <property type="entry name" value="UFSP2-like_2nd"/>
</dbReference>
<feature type="region of interest" description="Disordered" evidence="9">
    <location>
        <begin position="29"/>
        <end position="48"/>
    </location>
</feature>
<evidence type="ECO:0000256" key="1">
    <source>
        <dbReference type="ARBA" id="ARBA00004496"/>
    </source>
</evidence>
<feature type="domain" description="UFSP1/2/DUB catalytic" evidence="10">
    <location>
        <begin position="168"/>
        <end position="222"/>
    </location>
</feature>
<evidence type="ECO:0000313" key="13">
    <source>
        <dbReference type="Proteomes" id="UP000886611"/>
    </source>
</evidence>
<accession>A0A8X7XDP6</accession>
<dbReference type="SUPFAM" id="SSF81901">
    <property type="entry name" value="HCP-like"/>
    <property type="match status" value="1"/>
</dbReference>
<dbReference type="GO" id="GO:0016787">
    <property type="term" value="F:hydrolase activity"/>
    <property type="evidence" value="ECO:0007669"/>
    <property type="project" value="UniProtKB-KW"/>
</dbReference>
<evidence type="ECO:0000313" key="12">
    <source>
        <dbReference type="EMBL" id="KAG2466296.1"/>
    </source>
</evidence>
<evidence type="ECO:0000259" key="11">
    <source>
        <dbReference type="Pfam" id="PF20908"/>
    </source>
</evidence>
<protein>
    <recommendedName>
        <fullName evidence="7">LRP2-binding protein</fullName>
    </recommendedName>
    <alternativeName>
        <fullName evidence="8">Ufm1-specific protease 2</fullName>
    </alternativeName>
</protein>
<dbReference type="SMART" id="SM00671">
    <property type="entry name" value="SEL1"/>
    <property type="match status" value="5"/>
</dbReference>